<protein>
    <recommendedName>
        <fullName evidence="3">HD/PDEase domain-containing protein</fullName>
    </recommendedName>
</protein>
<sequence length="724" mass="81220">MDKIQQNFIRIRKLLDITFFRVLFFIVLGIVLVGAMYNNVKPEKLELSLFSVAEKTIRSPATVEDKESTENKRRDAINQVQPVYSLKNEYTQNRVDLITSIFQAAIELNNEIKEEVKKQEEAGKENTTSDEPSDSEKESQLKAKLTPSVSKELSNQVFTALIHANNDDLAIAKDLTVTAINNVMTKRISADEVENAKKRVEEELKYTTLHDDLKLAAIDLGRYAVIQNEFYDPNATEELRQQAAESVEPVKILQGQIIAEEGELINQDIYRQLKLVGLINNDHSYKPFIGLVVLITIILSGIYYYFYQMKSLPEKRQTYLLLFGLIFMLSTFIMKIISLLQVFNFEGIGYIFPAALGGMLIKILIDEKLAIFMSILMAVCGSILFNEGITGTLNFSIGIYILFSSISAILFLNSQNRRSKILQAGTFAAIINVLTIGAFMMLPNGQYSGIEYGYYLITALVSGISSAVLTLGLLPFFEASFGILSSIRLIELSNPNHPLLRKILMEAPGTYHHSVMVANLAESACEAIGANGLLARVGSYYHDIGKTKRPNFFIENQIHHDNPHDRLPPEKSAPIIIAHVVDGAAILRKYHMPKEIIDIAEQHHGTTLLKFFYHKALQDDSDSKETDFRYPGPKAQTKESAIVGIADSVEAAVRSLSQPTPELIESLVKKIVADRLEDGQLNECDITMKEIEIVSHTLCETLKGIFHSRIEYPELTKTKQVKQA</sequence>
<reference evidence="4 5" key="1">
    <citation type="submission" date="2017-11" db="EMBL/GenBank/DDBJ databases">
        <title>Comparitive Functional Genomics of Dry Heat Resistant strains isolated from the Viking Spacecraft.</title>
        <authorList>
            <person name="Seuylemezian A."/>
            <person name="Cooper K."/>
            <person name="Vaishampayan P."/>
        </authorList>
    </citation>
    <scope>NUCLEOTIDE SEQUENCE [LARGE SCALE GENOMIC DNA]</scope>
    <source>
        <strain evidence="4 5">V32-6</strain>
    </source>
</reference>
<dbReference type="Pfam" id="PF07698">
    <property type="entry name" value="7TM-7TMR_HD"/>
    <property type="match status" value="1"/>
</dbReference>
<dbReference type="InterPro" id="IPR011624">
    <property type="entry name" value="Metal-dep_PHydrolase_7TM_extra"/>
</dbReference>
<gene>
    <name evidence="4" type="ORF">CVD27_25850</name>
</gene>
<name>A0A2N5H6N1_9BACI</name>
<feature type="transmembrane region" description="Helical" evidence="2">
    <location>
        <begin position="395"/>
        <end position="412"/>
    </location>
</feature>
<evidence type="ECO:0000313" key="5">
    <source>
        <dbReference type="Proteomes" id="UP000234950"/>
    </source>
</evidence>
<comment type="caution">
    <text evidence="4">The sequence shown here is derived from an EMBL/GenBank/DDBJ whole genome shotgun (WGS) entry which is preliminary data.</text>
</comment>
<feature type="transmembrane region" description="Helical" evidence="2">
    <location>
        <begin position="288"/>
        <end position="307"/>
    </location>
</feature>
<proteinExistence type="predicted"/>
<dbReference type="AlphaFoldDB" id="A0A2N5H6N1"/>
<feature type="region of interest" description="Disordered" evidence="1">
    <location>
        <begin position="117"/>
        <end position="147"/>
    </location>
</feature>
<dbReference type="Pfam" id="PF01966">
    <property type="entry name" value="HD"/>
    <property type="match status" value="1"/>
</dbReference>
<dbReference type="SMART" id="SM00471">
    <property type="entry name" value="HDc"/>
    <property type="match status" value="1"/>
</dbReference>
<organism evidence="4 5">
    <name type="scientific">Neobacillus cucumis</name>
    <dbReference type="NCBI Taxonomy" id="1740721"/>
    <lineage>
        <taxon>Bacteria</taxon>
        <taxon>Bacillati</taxon>
        <taxon>Bacillota</taxon>
        <taxon>Bacilli</taxon>
        <taxon>Bacillales</taxon>
        <taxon>Bacillaceae</taxon>
        <taxon>Neobacillus</taxon>
    </lineage>
</organism>
<dbReference type="PANTHER" id="PTHR36442">
    <property type="entry name" value="CYCLIC-DI-AMP PHOSPHODIESTERASE PGPH"/>
    <property type="match status" value="1"/>
</dbReference>
<dbReference type="NCBIfam" id="TIGR00277">
    <property type="entry name" value="HDIG"/>
    <property type="match status" value="1"/>
</dbReference>
<dbReference type="PANTHER" id="PTHR36442:SF1">
    <property type="entry name" value="CYCLIC-DI-AMP PHOSPHODIESTERASE PGPH"/>
    <property type="match status" value="1"/>
</dbReference>
<dbReference type="Pfam" id="PF07697">
    <property type="entry name" value="7TMR-HDED"/>
    <property type="match status" value="1"/>
</dbReference>
<feature type="transmembrane region" description="Helical" evidence="2">
    <location>
        <begin position="370"/>
        <end position="389"/>
    </location>
</feature>
<keyword evidence="2" id="KW-0472">Membrane</keyword>
<dbReference type="EMBL" id="PGVE01000102">
    <property type="protein sequence ID" value="PLS01190.1"/>
    <property type="molecule type" value="Genomic_DNA"/>
</dbReference>
<dbReference type="RefSeq" id="WP_101651842.1">
    <property type="nucleotide sequence ID" value="NZ_PGVE01000102.1"/>
</dbReference>
<accession>A0A2N5H6N1</accession>
<evidence type="ECO:0000256" key="2">
    <source>
        <dbReference type="SAM" id="Phobius"/>
    </source>
</evidence>
<evidence type="ECO:0000256" key="1">
    <source>
        <dbReference type="SAM" id="MobiDB-lite"/>
    </source>
</evidence>
<dbReference type="InterPro" id="IPR011621">
    <property type="entry name" value="Metal-dep_PHydrolase_7TM_intra"/>
</dbReference>
<feature type="transmembrane region" description="Helical" evidence="2">
    <location>
        <begin position="20"/>
        <end position="37"/>
    </location>
</feature>
<dbReference type="InterPro" id="IPR052722">
    <property type="entry name" value="PgpH_phosphodiesterase"/>
</dbReference>
<dbReference type="SUPFAM" id="SSF109604">
    <property type="entry name" value="HD-domain/PDEase-like"/>
    <property type="match status" value="1"/>
</dbReference>
<evidence type="ECO:0000313" key="4">
    <source>
        <dbReference type="EMBL" id="PLS01190.1"/>
    </source>
</evidence>
<feature type="transmembrane region" description="Helical" evidence="2">
    <location>
        <begin position="319"/>
        <end position="341"/>
    </location>
</feature>
<feature type="domain" description="HD/PDEase" evidence="3">
    <location>
        <begin position="506"/>
        <end position="661"/>
    </location>
</feature>
<keyword evidence="2" id="KW-0812">Transmembrane</keyword>
<feature type="transmembrane region" description="Helical" evidence="2">
    <location>
        <begin position="424"/>
        <end position="442"/>
    </location>
</feature>
<dbReference type="InterPro" id="IPR006674">
    <property type="entry name" value="HD_domain"/>
</dbReference>
<keyword evidence="5" id="KW-1185">Reference proteome</keyword>
<dbReference type="Gene3D" id="1.10.3210.10">
    <property type="entry name" value="Hypothetical protein af1432"/>
    <property type="match status" value="1"/>
</dbReference>
<evidence type="ECO:0000259" key="3">
    <source>
        <dbReference type="SMART" id="SM00471"/>
    </source>
</evidence>
<feature type="transmembrane region" description="Helical" evidence="2">
    <location>
        <begin position="347"/>
        <end position="365"/>
    </location>
</feature>
<dbReference type="InterPro" id="IPR006675">
    <property type="entry name" value="HDIG_dom"/>
</dbReference>
<keyword evidence="2" id="KW-1133">Transmembrane helix</keyword>
<dbReference type="OrthoDB" id="9806952at2"/>
<dbReference type="Proteomes" id="UP000234950">
    <property type="component" value="Unassembled WGS sequence"/>
</dbReference>
<feature type="transmembrane region" description="Helical" evidence="2">
    <location>
        <begin position="454"/>
        <end position="477"/>
    </location>
</feature>
<dbReference type="CDD" id="cd00077">
    <property type="entry name" value="HDc"/>
    <property type="match status" value="1"/>
</dbReference>
<dbReference type="InterPro" id="IPR003607">
    <property type="entry name" value="HD/PDEase_dom"/>
</dbReference>